<evidence type="ECO:0000313" key="9">
    <source>
        <dbReference type="Proteomes" id="UP000481360"/>
    </source>
</evidence>
<evidence type="ECO:0000256" key="4">
    <source>
        <dbReference type="ARBA" id="ARBA00023163"/>
    </source>
</evidence>
<dbReference type="Pfam" id="PF00440">
    <property type="entry name" value="TetR_N"/>
    <property type="match status" value="1"/>
</dbReference>
<dbReference type="RefSeq" id="WP_166055073.1">
    <property type="nucleotide sequence ID" value="NZ_JAAMPJ010000018.1"/>
</dbReference>
<comment type="caution">
    <text evidence="8">The sequence shown here is derived from an EMBL/GenBank/DDBJ whole genome shotgun (WGS) entry which is preliminary data.</text>
</comment>
<dbReference type="PRINTS" id="PR00455">
    <property type="entry name" value="HTHTETR"/>
</dbReference>
<evidence type="ECO:0000259" key="7">
    <source>
        <dbReference type="PROSITE" id="PS50977"/>
    </source>
</evidence>
<evidence type="ECO:0000256" key="3">
    <source>
        <dbReference type="ARBA" id="ARBA00023125"/>
    </source>
</evidence>
<dbReference type="InterPro" id="IPR001647">
    <property type="entry name" value="HTH_TetR"/>
</dbReference>
<dbReference type="PANTHER" id="PTHR30055">
    <property type="entry name" value="HTH-TYPE TRANSCRIPTIONAL REGULATOR RUTR"/>
    <property type="match status" value="1"/>
</dbReference>
<dbReference type="EMBL" id="JAAMPJ010000018">
    <property type="protein sequence ID" value="NGY65893.1"/>
    <property type="molecule type" value="Genomic_DNA"/>
</dbReference>
<evidence type="ECO:0000256" key="1">
    <source>
        <dbReference type="ARBA" id="ARBA00022491"/>
    </source>
</evidence>
<dbReference type="AlphaFoldDB" id="A0A7C9VWK2"/>
<keyword evidence="9" id="KW-1185">Reference proteome</keyword>
<name>A0A7C9VWK2_9PSEU</name>
<feature type="DNA-binding region" description="H-T-H motif" evidence="5">
    <location>
        <begin position="44"/>
        <end position="63"/>
    </location>
</feature>
<accession>A0A7C9VWK2</accession>
<evidence type="ECO:0000256" key="2">
    <source>
        <dbReference type="ARBA" id="ARBA00023015"/>
    </source>
</evidence>
<feature type="domain" description="HTH tetR-type" evidence="7">
    <location>
        <begin position="21"/>
        <end position="81"/>
    </location>
</feature>
<keyword evidence="3 5" id="KW-0238">DNA-binding</keyword>
<feature type="region of interest" description="Disordered" evidence="6">
    <location>
        <begin position="1"/>
        <end position="20"/>
    </location>
</feature>
<dbReference type="InterPro" id="IPR036271">
    <property type="entry name" value="Tet_transcr_reg_TetR-rel_C_sf"/>
</dbReference>
<dbReference type="PROSITE" id="PS50977">
    <property type="entry name" value="HTH_TETR_2"/>
    <property type="match status" value="1"/>
</dbReference>
<evidence type="ECO:0000313" key="8">
    <source>
        <dbReference type="EMBL" id="NGY65893.1"/>
    </source>
</evidence>
<dbReference type="InterPro" id="IPR009057">
    <property type="entry name" value="Homeodomain-like_sf"/>
</dbReference>
<protein>
    <submittedName>
        <fullName evidence="8">TetR/AcrR family transcriptional regulator</fullName>
    </submittedName>
</protein>
<dbReference type="Gene3D" id="1.10.357.10">
    <property type="entry name" value="Tetracycline Repressor, domain 2"/>
    <property type="match status" value="1"/>
</dbReference>
<dbReference type="SUPFAM" id="SSF48498">
    <property type="entry name" value="Tetracyclin repressor-like, C-terminal domain"/>
    <property type="match status" value="1"/>
</dbReference>
<dbReference type="InterPro" id="IPR050109">
    <property type="entry name" value="HTH-type_TetR-like_transc_reg"/>
</dbReference>
<dbReference type="Pfam" id="PF13977">
    <property type="entry name" value="TetR_C_6"/>
    <property type="match status" value="1"/>
</dbReference>
<dbReference type="Proteomes" id="UP000481360">
    <property type="component" value="Unassembled WGS sequence"/>
</dbReference>
<keyword evidence="1" id="KW-0678">Repressor</keyword>
<reference evidence="8 9" key="1">
    <citation type="submission" date="2020-03" db="EMBL/GenBank/DDBJ databases">
        <title>Isolation and identification of active actinomycetes.</title>
        <authorList>
            <person name="Sun X."/>
        </authorList>
    </citation>
    <scope>NUCLEOTIDE SEQUENCE [LARGE SCALE GENOMIC DNA]</scope>
    <source>
        <strain evidence="8 9">NEAU-D13</strain>
    </source>
</reference>
<keyword evidence="4" id="KW-0804">Transcription</keyword>
<evidence type="ECO:0000256" key="5">
    <source>
        <dbReference type="PROSITE-ProRule" id="PRU00335"/>
    </source>
</evidence>
<sequence>MADRANAPAEPGPRRVTKRRAETRQRLLQAALAVFAEEGFGRTTVDQVCARAGYTRGAFYSNFETLDELFLAVWEHRSTELITRTREAFEAFEQAAVKDVDGVVTHLLRAVPLDEDWYRVSAEFTAHALRTPELRRVIVEREQAIAASAMPFLFAALAEIGRTVPDPEALGQALVAVHDGTALQCFSEPGNTTVQQRRTSLFAHVITAYSSESRQQS</sequence>
<dbReference type="GO" id="GO:0003700">
    <property type="term" value="F:DNA-binding transcription factor activity"/>
    <property type="evidence" value="ECO:0007669"/>
    <property type="project" value="TreeGrafter"/>
</dbReference>
<evidence type="ECO:0000256" key="6">
    <source>
        <dbReference type="SAM" id="MobiDB-lite"/>
    </source>
</evidence>
<dbReference type="InterPro" id="IPR039538">
    <property type="entry name" value="BetI_C"/>
</dbReference>
<dbReference type="PANTHER" id="PTHR30055:SF241">
    <property type="entry name" value="TRANSCRIPTIONAL REGULATORY PROTEIN"/>
    <property type="match status" value="1"/>
</dbReference>
<organism evidence="8 9">
    <name type="scientific">Lentzea alba</name>
    <dbReference type="NCBI Taxonomy" id="2714351"/>
    <lineage>
        <taxon>Bacteria</taxon>
        <taxon>Bacillati</taxon>
        <taxon>Actinomycetota</taxon>
        <taxon>Actinomycetes</taxon>
        <taxon>Pseudonocardiales</taxon>
        <taxon>Pseudonocardiaceae</taxon>
        <taxon>Lentzea</taxon>
    </lineage>
</organism>
<gene>
    <name evidence="8" type="ORF">G7043_44100</name>
</gene>
<proteinExistence type="predicted"/>
<keyword evidence="2" id="KW-0805">Transcription regulation</keyword>
<dbReference type="SUPFAM" id="SSF46689">
    <property type="entry name" value="Homeodomain-like"/>
    <property type="match status" value="1"/>
</dbReference>
<dbReference type="GO" id="GO:0000976">
    <property type="term" value="F:transcription cis-regulatory region binding"/>
    <property type="evidence" value="ECO:0007669"/>
    <property type="project" value="TreeGrafter"/>
</dbReference>